<evidence type="ECO:0000256" key="6">
    <source>
        <dbReference type="SAM" id="MobiDB-lite"/>
    </source>
</evidence>
<evidence type="ECO:0000256" key="1">
    <source>
        <dbReference type="ARBA" id="ARBA00011494"/>
    </source>
</evidence>
<dbReference type="Pfam" id="PF04882">
    <property type="entry name" value="Peroxin-3"/>
    <property type="match status" value="2"/>
</dbReference>
<proteinExistence type="predicted"/>
<evidence type="ECO:0000256" key="5">
    <source>
        <dbReference type="ARBA" id="ARBA00029630"/>
    </source>
</evidence>
<accession>A0AAW2I0I6</accession>
<dbReference type="EMBL" id="JARGDH010000002">
    <property type="protein sequence ID" value="KAL0275701.1"/>
    <property type="molecule type" value="Genomic_DNA"/>
</dbReference>
<dbReference type="EMBL" id="JARGDH010000002">
    <property type="protein sequence ID" value="KAL0275702.1"/>
    <property type="molecule type" value="Genomic_DNA"/>
</dbReference>
<protein>
    <recommendedName>
        <fullName evidence="2">Peroxisomal biogenesis factor 3</fullName>
    </recommendedName>
    <alternativeName>
        <fullName evidence="5">Peroxisomal assembly protein PEX3</fullName>
    </alternativeName>
</protein>
<dbReference type="AlphaFoldDB" id="A0AAW2I0I6"/>
<evidence type="ECO:0000256" key="2">
    <source>
        <dbReference type="ARBA" id="ARBA00014294"/>
    </source>
</evidence>
<evidence type="ECO:0000256" key="3">
    <source>
        <dbReference type="ARBA" id="ARBA00022593"/>
    </source>
</evidence>
<keyword evidence="3" id="KW-0962">Peroxisome biogenesis</keyword>
<dbReference type="GO" id="GO:0005778">
    <property type="term" value="C:peroxisomal membrane"/>
    <property type="evidence" value="ECO:0007669"/>
    <property type="project" value="InterPro"/>
</dbReference>
<dbReference type="PANTHER" id="PTHR28080">
    <property type="entry name" value="PEROXISOMAL BIOGENESIS FACTOR 3"/>
    <property type="match status" value="1"/>
</dbReference>
<evidence type="ECO:0000313" key="7">
    <source>
        <dbReference type="EMBL" id="KAL0275702.1"/>
    </source>
</evidence>
<comment type="subunit">
    <text evidence="1">Interacts with PEX19.</text>
</comment>
<dbReference type="InterPro" id="IPR006966">
    <property type="entry name" value="Peroxin-3"/>
</dbReference>
<comment type="function">
    <text evidence="4">Involved in peroxisome biosynthesis and integrity. Assembles membrane vesicles before the matrix proteins are translocated. As a docking factor for PEX19, is necessary for the import of peroxisomal membrane proteins in the peroxisomes.</text>
</comment>
<dbReference type="GO" id="GO:0045046">
    <property type="term" value="P:protein import into peroxisome membrane"/>
    <property type="evidence" value="ECO:0007669"/>
    <property type="project" value="TreeGrafter"/>
</dbReference>
<name>A0AAW2I0I6_9NEOP</name>
<dbReference type="GO" id="GO:0030674">
    <property type="term" value="F:protein-macromolecule adaptor activity"/>
    <property type="evidence" value="ECO:0007669"/>
    <property type="project" value="TreeGrafter"/>
</dbReference>
<feature type="region of interest" description="Disordered" evidence="6">
    <location>
        <begin position="291"/>
        <end position="312"/>
    </location>
</feature>
<evidence type="ECO:0000256" key="4">
    <source>
        <dbReference type="ARBA" id="ARBA00025338"/>
    </source>
</evidence>
<gene>
    <name evidence="7" type="ORF">PYX00_003487</name>
</gene>
<feature type="compositionally biased region" description="Polar residues" evidence="6">
    <location>
        <begin position="300"/>
        <end position="312"/>
    </location>
</feature>
<organism evidence="7">
    <name type="scientific">Menopon gallinae</name>
    <name type="common">poultry shaft louse</name>
    <dbReference type="NCBI Taxonomy" id="328185"/>
    <lineage>
        <taxon>Eukaryota</taxon>
        <taxon>Metazoa</taxon>
        <taxon>Ecdysozoa</taxon>
        <taxon>Arthropoda</taxon>
        <taxon>Hexapoda</taxon>
        <taxon>Insecta</taxon>
        <taxon>Pterygota</taxon>
        <taxon>Neoptera</taxon>
        <taxon>Paraneoptera</taxon>
        <taxon>Psocodea</taxon>
        <taxon>Troctomorpha</taxon>
        <taxon>Phthiraptera</taxon>
        <taxon>Amblycera</taxon>
        <taxon>Menoponidae</taxon>
        <taxon>Menopon</taxon>
    </lineage>
</organism>
<comment type="caution">
    <text evidence="7">The sequence shown here is derived from an EMBL/GenBank/DDBJ whole genome shotgun (WGS) entry which is preliminary data.</text>
</comment>
<dbReference type="PANTHER" id="PTHR28080:SF1">
    <property type="entry name" value="PEROXISOMAL BIOGENESIS FACTOR 3"/>
    <property type="match status" value="1"/>
</dbReference>
<reference evidence="7" key="1">
    <citation type="journal article" date="2024" name="Gigascience">
        <title>Chromosome-level genome of the poultry shaft louse Menopon gallinae provides insight into the host-switching and adaptive evolution of parasitic lice.</title>
        <authorList>
            <person name="Xu Y."/>
            <person name="Ma L."/>
            <person name="Liu S."/>
            <person name="Liang Y."/>
            <person name="Liu Q."/>
            <person name="He Z."/>
            <person name="Tian L."/>
            <person name="Duan Y."/>
            <person name="Cai W."/>
            <person name="Li H."/>
            <person name="Song F."/>
        </authorList>
    </citation>
    <scope>NUCLEOTIDE SEQUENCE</scope>
    <source>
        <strain evidence="7">Cailab_2023a</strain>
    </source>
</reference>
<sequence>MLSYLRRFIYRHQRKLIVGGILIGGGIYIHDYIKKVIKAYQERETRDILERNRKQLHYDSIDSLCSQTALGMSTKLNSSIINELKTDELVEQLRSRTTDKITAWEELKVLSFTKVFTFLYANCLLMISLRLQLNLMGGYIFRDDADKGEENKCTINIQEKYMGLCQYFIEEGVKKLCSVIRDNVDRIVKNVPLNKNVSIPDVENILWSVHSSISNDPRDPRKILPEYILPEMYRSETFSTDNQVFDQIIRETHDLLECNAVKYIIPICVGRGLDSVMVSLCEYYKKGNSAAEEDKEPKADSSTISGNSNRSGQYTATTKALARIIPVLDGLIHSKRGGDTFAKKWTNELLKTDELKTLGANVYETFSSE</sequence>